<dbReference type="STRING" id="8010.ENSELUP00000028757"/>
<dbReference type="OMA" id="HSSYYFV"/>
<dbReference type="InterPro" id="IPR053896">
    <property type="entry name" value="BTN3A2-like_Ig-C"/>
</dbReference>
<dbReference type="InterPro" id="IPR036179">
    <property type="entry name" value="Ig-like_dom_sf"/>
</dbReference>
<dbReference type="PANTHER" id="PTHR44991">
    <property type="entry name" value="IMMUNOGLOBULIN SUPERFAMILY MEMBER 5"/>
    <property type="match status" value="1"/>
</dbReference>
<reference evidence="8" key="1">
    <citation type="journal article" date="2014" name="PLoS ONE">
        <title>The genome and linkage map of the northern pike (Esox lucius): conserved synteny revealed between the salmonid sister group and the Neoteleostei.</title>
        <authorList>
            <person name="Rondeau E.B."/>
            <person name="Minkley D.R."/>
            <person name="Leong J.S."/>
            <person name="Messmer A.M."/>
            <person name="Jantzen J.R."/>
            <person name="von Schalburg K.R."/>
            <person name="Lemon C."/>
            <person name="Bird N.H."/>
            <person name="Koop B.F."/>
        </authorList>
    </citation>
    <scope>NUCLEOTIDE SEQUENCE</scope>
</reference>
<dbReference type="SUPFAM" id="SSF48726">
    <property type="entry name" value="Immunoglobulin"/>
    <property type="match status" value="2"/>
</dbReference>
<dbReference type="OrthoDB" id="8822248at2759"/>
<dbReference type="Gene3D" id="2.60.40.10">
    <property type="entry name" value="Immunoglobulins"/>
    <property type="match status" value="2"/>
</dbReference>
<dbReference type="PANTHER" id="PTHR44991:SF1">
    <property type="entry name" value="IMMUNOGLOBULIN SUPERFAMILY MEMBER 5"/>
    <property type="match status" value="1"/>
</dbReference>
<keyword evidence="4" id="KW-1133">Transmembrane helix</keyword>
<dbReference type="GO" id="GO:0016020">
    <property type="term" value="C:membrane"/>
    <property type="evidence" value="ECO:0007669"/>
    <property type="project" value="UniProtKB-SubCell"/>
</dbReference>
<keyword evidence="3" id="KW-0393">Immunoglobulin domain</keyword>
<evidence type="ECO:0000256" key="3">
    <source>
        <dbReference type="ARBA" id="ARBA00023319"/>
    </source>
</evidence>
<dbReference type="PROSITE" id="PS50835">
    <property type="entry name" value="IG_LIKE"/>
    <property type="match status" value="1"/>
</dbReference>
<evidence type="ECO:0000256" key="1">
    <source>
        <dbReference type="ARBA" id="ARBA00004370"/>
    </source>
</evidence>
<keyword evidence="2 4" id="KW-0472">Membrane</keyword>
<dbReference type="CTD" id="561211"/>
<feature type="chain" id="PRO_5044335429" description="Ig-like domain-containing protein" evidence="5">
    <location>
        <begin position="20"/>
        <end position="343"/>
    </location>
</feature>
<evidence type="ECO:0000259" key="6">
    <source>
        <dbReference type="PROSITE" id="PS50835"/>
    </source>
</evidence>
<keyword evidence="5" id="KW-0732">Signal</keyword>
<comment type="subcellular location">
    <subcellularLocation>
        <location evidence="1">Membrane</location>
    </subcellularLocation>
</comment>
<dbReference type="Bgee" id="ENSELUG00000005466">
    <property type="expression patterns" value="Expressed in stomach and 1 other cell type or tissue"/>
</dbReference>
<evidence type="ECO:0000256" key="4">
    <source>
        <dbReference type="SAM" id="Phobius"/>
    </source>
</evidence>
<dbReference type="GeneTree" id="ENSGT00940000165615"/>
<dbReference type="Proteomes" id="UP000265140">
    <property type="component" value="Chromosome 7"/>
</dbReference>
<dbReference type="Ensembl" id="ENSELUT00000012577.3">
    <property type="protein sequence ID" value="ENSELUP00000028757.2"/>
    <property type="gene ID" value="ENSELUG00000005466.3"/>
</dbReference>
<evidence type="ECO:0000313" key="8">
    <source>
        <dbReference type="Proteomes" id="UP000265140"/>
    </source>
</evidence>
<organism evidence="7 8">
    <name type="scientific">Esox lucius</name>
    <name type="common">Northern pike</name>
    <dbReference type="NCBI Taxonomy" id="8010"/>
    <lineage>
        <taxon>Eukaryota</taxon>
        <taxon>Metazoa</taxon>
        <taxon>Chordata</taxon>
        <taxon>Craniata</taxon>
        <taxon>Vertebrata</taxon>
        <taxon>Euteleostomi</taxon>
        <taxon>Actinopterygii</taxon>
        <taxon>Neopterygii</taxon>
        <taxon>Teleostei</taxon>
        <taxon>Protacanthopterygii</taxon>
        <taxon>Esociformes</taxon>
        <taxon>Esocidae</taxon>
        <taxon>Esox</taxon>
    </lineage>
</organism>
<dbReference type="GeneID" id="105008832"/>
<dbReference type="Pfam" id="PF22705">
    <property type="entry name" value="C2-set_3"/>
    <property type="match status" value="1"/>
</dbReference>
<evidence type="ECO:0000256" key="5">
    <source>
        <dbReference type="SAM" id="SignalP"/>
    </source>
</evidence>
<sequence>MGSPFFKLLLLYSSGAVLGGPTLEPLNATVLQGSKARFNVSLSESWVSMTWSLKNVLVLTITKQGVVLPHESRFHAENYSSADTHRWEFIIQNVWRNDSGPVSCNIQNLPTLTALLSVQVNGSVNIVGGNLTMAQGHLAVLRCEASGWFPKPTVNWELDGALQNSSNTTSEALNGLYNSTSLLTVRAVNSVPVMCLASVSTLTTPQSNLIYLLVEPQNWTVLIAIVCSIGGLALLVLLILGILFCCKRRNDAKSRYQEEMRRTMPSVSGGVAAPNNLTYVGGGNTPSVTPSEFNDSGYSQTKVSNIFEIPDIVNSNQAPNCHVSPYNTLEGTGVRKHRHVTIV</sequence>
<dbReference type="RefSeq" id="XP_019903495.2">
    <property type="nucleotide sequence ID" value="XM_020047936.2"/>
</dbReference>
<protein>
    <recommendedName>
        <fullName evidence="6">Ig-like domain-containing protein</fullName>
    </recommendedName>
</protein>
<dbReference type="InterPro" id="IPR013783">
    <property type="entry name" value="Ig-like_fold"/>
</dbReference>
<proteinExistence type="predicted"/>
<reference evidence="7" key="2">
    <citation type="submission" date="2020-02" db="EMBL/GenBank/DDBJ databases">
        <title>Esox lucius (northern pike) genome, fEsoLuc1, primary haplotype.</title>
        <authorList>
            <person name="Myers G."/>
            <person name="Karagic N."/>
            <person name="Meyer A."/>
            <person name="Pippel M."/>
            <person name="Reichard M."/>
            <person name="Winkler S."/>
            <person name="Tracey A."/>
            <person name="Sims Y."/>
            <person name="Howe K."/>
            <person name="Rhie A."/>
            <person name="Formenti G."/>
            <person name="Durbin R."/>
            <person name="Fedrigo O."/>
            <person name="Jarvis E.D."/>
        </authorList>
    </citation>
    <scope>NUCLEOTIDE SEQUENCE [LARGE SCALE GENOMIC DNA]</scope>
</reference>
<feature type="signal peptide" evidence="5">
    <location>
        <begin position="1"/>
        <end position="19"/>
    </location>
</feature>
<feature type="transmembrane region" description="Helical" evidence="4">
    <location>
        <begin position="219"/>
        <end position="246"/>
    </location>
</feature>
<reference evidence="7" key="3">
    <citation type="submission" date="2025-08" db="UniProtKB">
        <authorList>
            <consortium name="Ensembl"/>
        </authorList>
    </citation>
    <scope>IDENTIFICATION</scope>
</reference>
<evidence type="ECO:0000313" key="7">
    <source>
        <dbReference type="Ensembl" id="ENSELUP00000028757.2"/>
    </source>
</evidence>
<dbReference type="AlphaFoldDB" id="A0A3P8ZK85"/>
<accession>A0A3P8ZK85</accession>
<feature type="domain" description="Ig-like" evidence="6">
    <location>
        <begin position="110"/>
        <end position="210"/>
    </location>
</feature>
<dbReference type="InParanoid" id="A0A3P8ZK85"/>
<name>A0A3P8ZK85_ESOLU</name>
<reference evidence="7" key="4">
    <citation type="submission" date="2025-09" db="UniProtKB">
        <authorList>
            <consortium name="Ensembl"/>
        </authorList>
    </citation>
    <scope>IDENTIFICATION</scope>
</reference>
<dbReference type="InterPro" id="IPR007110">
    <property type="entry name" value="Ig-like_dom"/>
</dbReference>
<keyword evidence="4" id="KW-0812">Transmembrane</keyword>
<evidence type="ECO:0000256" key="2">
    <source>
        <dbReference type="ARBA" id="ARBA00023136"/>
    </source>
</evidence>
<keyword evidence="8" id="KW-1185">Reference proteome</keyword>